<evidence type="ECO:0000259" key="1">
    <source>
        <dbReference type="Pfam" id="PF00350"/>
    </source>
</evidence>
<dbReference type="Gene3D" id="3.40.50.300">
    <property type="entry name" value="P-loop containing nucleotide triphosphate hydrolases"/>
    <property type="match status" value="1"/>
</dbReference>
<dbReference type="Proteomes" id="UP001163046">
    <property type="component" value="Unassembled WGS sequence"/>
</dbReference>
<name>A0A9X0DAP6_9CNID</name>
<dbReference type="OrthoDB" id="5981483at2759"/>
<feature type="domain" description="Dynamin N-terminal" evidence="1">
    <location>
        <begin position="35"/>
        <end position="101"/>
    </location>
</feature>
<protein>
    <submittedName>
        <fullName evidence="2">Mitofusin</fullName>
    </submittedName>
</protein>
<dbReference type="SUPFAM" id="SSF52540">
    <property type="entry name" value="P-loop containing nucleoside triphosphate hydrolases"/>
    <property type="match status" value="1"/>
</dbReference>
<proteinExistence type="predicted"/>
<organism evidence="2 3">
    <name type="scientific">Desmophyllum pertusum</name>
    <dbReference type="NCBI Taxonomy" id="174260"/>
    <lineage>
        <taxon>Eukaryota</taxon>
        <taxon>Metazoa</taxon>
        <taxon>Cnidaria</taxon>
        <taxon>Anthozoa</taxon>
        <taxon>Hexacorallia</taxon>
        <taxon>Scleractinia</taxon>
        <taxon>Caryophylliina</taxon>
        <taxon>Caryophylliidae</taxon>
        <taxon>Desmophyllum</taxon>
    </lineage>
</organism>
<gene>
    <name evidence="2" type="primary">FZO1_2</name>
    <name evidence="2" type="ORF">OS493_010427</name>
</gene>
<dbReference type="InterPro" id="IPR027417">
    <property type="entry name" value="P-loop_NTPase"/>
</dbReference>
<sequence length="144" mass="16484">MDDTILTLLQTNIGNVQEKIRNHQVQLKQREYFLLVAGETGSGKSSLVNLILGEELLPYSVLSTTSTICELKYGTKRQIVAHFKDKDPETGLVTKIFSLEENPGETSEQRYLQQISPFVHVKSDREKGSIYKKLNYFGLTNFWR</sequence>
<dbReference type="InterPro" id="IPR045063">
    <property type="entry name" value="Dynamin_N"/>
</dbReference>
<dbReference type="EMBL" id="MU825400">
    <property type="protein sequence ID" value="KAJ7392771.1"/>
    <property type="molecule type" value="Genomic_DNA"/>
</dbReference>
<accession>A0A9X0DAP6</accession>
<evidence type="ECO:0000313" key="3">
    <source>
        <dbReference type="Proteomes" id="UP001163046"/>
    </source>
</evidence>
<reference evidence="2" key="1">
    <citation type="submission" date="2023-01" db="EMBL/GenBank/DDBJ databases">
        <title>Genome assembly of the deep-sea coral Lophelia pertusa.</title>
        <authorList>
            <person name="Herrera S."/>
            <person name="Cordes E."/>
        </authorList>
    </citation>
    <scope>NUCLEOTIDE SEQUENCE</scope>
    <source>
        <strain evidence="2">USNM1676648</strain>
        <tissue evidence="2">Polyp</tissue>
    </source>
</reference>
<dbReference type="PROSITE" id="PS00675">
    <property type="entry name" value="SIGMA54_INTERACT_1"/>
    <property type="match status" value="1"/>
</dbReference>
<comment type="caution">
    <text evidence="2">The sequence shown here is derived from an EMBL/GenBank/DDBJ whole genome shotgun (WGS) entry which is preliminary data.</text>
</comment>
<dbReference type="PANTHER" id="PTHR26392:SF92">
    <property type="entry name" value="PROTEIN KINASE DOMAIN-CONTAINING PROTEIN"/>
    <property type="match status" value="1"/>
</dbReference>
<dbReference type="PANTHER" id="PTHR26392">
    <property type="entry name" value="MITOGEN-ACTIVATED PROTEIN KINASE KINASE KINASE 7-RELATED"/>
    <property type="match status" value="1"/>
</dbReference>
<evidence type="ECO:0000313" key="2">
    <source>
        <dbReference type="EMBL" id="KAJ7392771.1"/>
    </source>
</evidence>
<keyword evidence="3" id="KW-1185">Reference proteome</keyword>
<dbReference type="AlphaFoldDB" id="A0A9X0DAP6"/>
<dbReference type="Pfam" id="PF00350">
    <property type="entry name" value="Dynamin_N"/>
    <property type="match status" value="1"/>
</dbReference>
<dbReference type="InterPro" id="IPR025662">
    <property type="entry name" value="Sigma_54_int_dom_ATP-bd_1"/>
</dbReference>